<dbReference type="InterPro" id="IPR017871">
    <property type="entry name" value="ABC_transporter-like_CS"/>
</dbReference>
<sequence length="599" mass="63206">MATTISPATPPESPPGEPPRNRLAPVGALTRLLEPVRNHLIGCAALSALASACGVVPYIAVAEIARTVLDRGPEDPAPTVWTWVLIGALGAALRLLFVFGSSRLGHFADAKILHTLRVRIVRHLGTLPLGWFRSSGSAQVNKRMTNDLEEMHQLIAHALGEMVGAAVSVAIGVTYLAFVDPALTAIAVGALALLGISYRVAMRSMTAHMERLLAAEARIGAAGVEFADGIAVVKASGTGGRIQQRFDEAITEHARALTAWANETRYSTAFARLLASEMTLLAVLGGAGIALVYMGSASMAEVLPFLVVGVGLPTAINPAIHGSQGLRKGRSAAQNIESLLIRTPLPETSTPRTPEGSRLELDRVTFSYDGRRPALDGVTAVCEPGTVTAVVGPSGAGKSTLAGLIPRFYDVTQGSIRIGGVDIREMAHGTLLASLSLVFQDVTLLRDTVTENIRIGAPGADDKAVRDAARAAQIHDVIEALPLGYNTVLSEGADLSGGERQRVSIARAIVSDAPIVVLDEATASLDPDSEIAVQQALSRLVQDKTVIVIAHRLHTVATADQILVLDAGRIAERGTHDELLRSDGLYARMWRTQHTETGR</sequence>
<feature type="compositionally biased region" description="Pro residues" evidence="11">
    <location>
        <begin position="8"/>
        <end position="18"/>
    </location>
</feature>
<evidence type="ECO:0000313" key="16">
    <source>
        <dbReference type="Proteomes" id="UP000570678"/>
    </source>
</evidence>
<dbReference type="Pfam" id="PF00664">
    <property type="entry name" value="ABC_membrane"/>
    <property type="match status" value="1"/>
</dbReference>
<dbReference type="PANTHER" id="PTHR24221">
    <property type="entry name" value="ATP-BINDING CASSETTE SUB-FAMILY B"/>
    <property type="match status" value="1"/>
</dbReference>
<dbReference type="GO" id="GO:0005524">
    <property type="term" value="F:ATP binding"/>
    <property type="evidence" value="ECO:0007669"/>
    <property type="project" value="UniProtKB-KW"/>
</dbReference>
<dbReference type="EMBL" id="JAAXOT010000009">
    <property type="protein sequence ID" value="NKY58314.1"/>
    <property type="molecule type" value="Genomic_DNA"/>
</dbReference>
<dbReference type="InterPro" id="IPR003593">
    <property type="entry name" value="AAA+_ATPase"/>
</dbReference>
<evidence type="ECO:0000259" key="14">
    <source>
        <dbReference type="PROSITE" id="PS50929"/>
    </source>
</evidence>
<evidence type="ECO:0000259" key="13">
    <source>
        <dbReference type="PROSITE" id="PS50893"/>
    </source>
</evidence>
<evidence type="ECO:0000256" key="6">
    <source>
        <dbReference type="ARBA" id="ARBA00022741"/>
    </source>
</evidence>
<comment type="subcellular location">
    <subcellularLocation>
        <location evidence="1">Cell inner membrane</location>
        <topology evidence="1">Multi-pass membrane protein</topology>
    </subcellularLocation>
</comment>
<dbReference type="CDD" id="cd07346">
    <property type="entry name" value="ABC_6TM_exporters"/>
    <property type="match status" value="1"/>
</dbReference>
<dbReference type="PROSITE" id="PS50929">
    <property type="entry name" value="ABC_TM1F"/>
    <property type="match status" value="1"/>
</dbReference>
<dbReference type="Proteomes" id="UP000570678">
    <property type="component" value="Unassembled WGS sequence"/>
</dbReference>
<evidence type="ECO:0000256" key="4">
    <source>
        <dbReference type="ARBA" id="ARBA00022519"/>
    </source>
</evidence>
<feature type="transmembrane region" description="Helical" evidence="12">
    <location>
        <begin position="273"/>
        <end position="296"/>
    </location>
</feature>
<proteinExistence type="inferred from homology"/>
<dbReference type="SUPFAM" id="SSF90123">
    <property type="entry name" value="ABC transporter transmembrane region"/>
    <property type="match status" value="1"/>
</dbReference>
<gene>
    <name evidence="15" type="ORF">HGA15_19660</name>
</gene>
<dbReference type="InterPro" id="IPR011527">
    <property type="entry name" value="ABC1_TM_dom"/>
</dbReference>
<dbReference type="GO" id="GO:0034040">
    <property type="term" value="F:ATPase-coupled lipid transmembrane transporter activity"/>
    <property type="evidence" value="ECO:0007669"/>
    <property type="project" value="TreeGrafter"/>
</dbReference>
<keyword evidence="5 12" id="KW-0812">Transmembrane</keyword>
<evidence type="ECO:0000256" key="8">
    <source>
        <dbReference type="ARBA" id="ARBA00022989"/>
    </source>
</evidence>
<comment type="similarity">
    <text evidence="10">Belongs to the ABC transporter superfamily. Siderophore-Fe(3+) uptake transporter (SIUT) (TC 3.A.1.21) family.</text>
</comment>
<dbReference type="AlphaFoldDB" id="A0A846YL45"/>
<comment type="caution">
    <text evidence="15">The sequence shown here is derived from an EMBL/GenBank/DDBJ whole genome shotgun (WGS) entry which is preliminary data.</text>
</comment>
<evidence type="ECO:0000256" key="9">
    <source>
        <dbReference type="ARBA" id="ARBA00023136"/>
    </source>
</evidence>
<evidence type="ECO:0000256" key="3">
    <source>
        <dbReference type="ARBA" id="ARBA00022475"/>
    </source>
</evidence>
<evidence type="ECO:0000256" key="10">
    <source>
        <dbReference type="ARBA" id="ARBA00023455"/>
    </source>
</evidence>
<dbReference type="GO" id="GO:0005886">
    <property type="term" value="C:plasma membrane"/>
    <property type="evidence" value="ECO:0007669"/>
    <property type="project" value="UniProtKB-SubCell"/>
</dbReference>
<dbReference type="RefSeq" id="WP_062979085.1">
    <property type="nucleotide sequence ID" value="NZ_JAAXOT010000009.1"/>
</dbReference>
<feature type="domain" description="ABC transmembrane type-1" evidence="14">
    <location>
        <begin position="41"/>
        <end position="328"/>
    </location>
</feature>
<dbReference type="Gene3D" id="1.20.1560.10">
    <property type="entry name" value="ABC transporter type 1, transmembrane domain"/>
    <property type="match status" value="1"/>
</dbReference>
<keyword evidence="6" id="KW-0547">Nucleotide-binding</keyword>
<dbReference type="InterPro" id="IPR003439">
    <property type="entry name" value="ABC_transporter-like_ATP-bd"/>
</dbReference>
<evidence type="ECO:0000313" key="15">
    <source>
        <dbReference type="EMBL" id="NKY58314.1"/>
    </source>
</evidence>
<dbReference type="Gene3D" id="3.40.50.300">
    <property type="entry name" value="P-loop containing nucleotide triphosphate hydrolases"/>
    <property type="match status" value="1"/>
</dbReference>
<dbReference type="InterPro" id="IPR036640">
    <property type="entry name" value="ABC1_TM_sf"/>
</dbReference>
<dbReference type="PROSITE" id="PS50893">
    <property type="entry name" value="ABC_TRANSPORTER_2"/>
    <property type="match status" value="1"/>
</dbReference>
<organism evidence="15 16">
    <name type="scientific">Nocardia flavorosea</name>
    <dbReference type="NCBI Taxonomy" id="53429"/>
    <lineage>
        <taxon>Bacteria</taxon>
        <taxon>Bacillati</taxon>
        <taxon>Actinomycetota</taxon>
        <taxon>Actinomycetes</taxon>
        <taxon>Mycobacteriales</taxon>
        <taxon>Nocardiaceae</taxon>
        <taxon>Nocardia</taxon>
    </lineage>
</organism>
<protein>
    <submittedName>
        <fullName evidence="15">ABC transporter ATP-binding protein</fullName>
    </submittedName>
</protein>
<feature type="transmembrane region" description="Helical" evidence="12">
    <location>
        <begin position="80"/>
        <end position="99"/>
    </location>
</feature>
<feature type="region of interest" description="Disordered" evidence="11">
    <location>
        <begin position="1"/>
        <end position="21"/>
    </location>
</feature>
<keyword evidence="3" id="KW-1003">Cell membrane</keyword>
<dbReference type="SMART" id="SM00382">
    <property type="entry name" value="AAA"/>
    <property type="match status" value="1"/>
</dbReference>
<keyword evidence="4" id="KW-0997">Cell inner membrane</keyword>
<dbReference type="InterPro" id="IPR027417">
    <property type="entry name" value="P-loop_NTPase"/>
</dbReference>
<keyword evidence="16" id="KW-1185">Reference proteome</keyword>
<dbReference type="GO" id="GO:0016887">
    <property type="term" value="F:ATP hydrolysis activity"/>
    <property type="evidence" value="ECO:0007669"/>
    <property type="project" value="InterPro"/>
</dbReference>
<feature type="transmembrane region" description="Helical" evidence="12">
    <location>
        <begin position="40"/>
        <end position="60"/>
    </location>
</feature>
<dbReference type="Pfam" id="PF00005">
    <property type="entry name" value="ABC_tran"/>
    <property type="match status" value="1"/>
</dbReference>
<evidence type="ECO:0000256" key="11">
    <source>
        <dbReference type="SAM" id="MobiDB-lite"/>
    </source>
</evidence>
<reference evidence="15 16" key="1">
    <citation type="submission" date="2020-04" db="EMBL/GenBank/DDBJ databases">
        <title>MicrobeNet Type strains.</title>
        <authorList>
            <person name="Nicholson A.C."/>
        </authorList>
    </citation>
    <scope>NUCLEOTIDE SEQUENCE [LARGE SCALE GENOMIC DNA]</scope>
    <source>
        <strain evidence="15 16">JCM 3332</strain>
    </source>
</reference>
<dbReference type="InterPro" id="IPR039421">
    <property type="entry name" value="Type_1_exporter"/>
</dbReference>
<evidence type="ECO:0000256" key="2">
    <source>
        <dbReference type="ARBA" id="ARBA00022448"/>
    </source>
</evidence>
<dbReference type="GO" id="GO:0140359">
    <property type="term" value="F:ABC-type transporter activity"/>
    <property type="evidence" value="ECO:0007669"/>
    <property type="project" value="InterPro"/>
</dbReference>
<keyword evidence="7 15" id="KW-0067">ATP-binding</keyword>
<dbReference type="SUPFAM" id="SSF52540">
    <property type="entry name" value="P-loop containing nucleoside triphosphate hydrolases"/>
    <property type="match status" value="1"/>
</dbReference>
<dbReference type="FunFam" id="3.40.50.300:FF:000221">
    <property type="entry name" value="Multidrug ABC transporter ATP-binding protein"/>
    <property type="match status" value="1"/>
</dbReference>
<evidence type="ECO:0000256" key="1">
    <source>
        <dbReference type="ARBA" id="ARBA00004429"/>
    </source>
</evidence>
<dbReference type="PANTHER" id="PTHR24221:SF397">
    <property type="entry name" value="ABC TRANSPORTER, ATP-BINDING TRANSMEMBRANE PROTEIN"/>
    <property type="match status" value="1"/>
</dbReference>
<evidence type="ECO:0000256" key="7">
    <source>
        <dbReference type="ARBA" id="ARBA00022840"/>
    </source>
</evidence>
<dbReference type="PROSITE" id="PS00211">
    <property type="entry name" value="ABC_TRANSPORTER_1"/>
    <property type="match status" value="1"/>
</dbReference>
<evidence type="ECO:0000256" key="12">
    <source>
        <dbReference type="SAM" id="Phobius"/>
    </source>
</evidence>
<accession>A0A846YL45</accession>
<keyword evidence="8 12" id="KW-1133">Transmembrane helix</keyword>
<keyword evidence="9 12" id="KW-0472">Membrane</keyword>
<feature type="transmembrane region" description="Helical" evidence="12">
    <location>
        <begin position="182"/>
        <end position="201"/>
    </location>
</feature>
<feature type="domain" description="ABC transporter" evidence="13">
    <location>
        <begin position="359"/>
        <end position="592"/>
    </location>
</feature>
<name>A0A846YL45_9NOCA</name>
<feature type="transmembrane region" description="Helical" evidence="12">
    <location>
        <begin position="154"/>
        <end position="176"/>
    </location>
</feature>
<keyword evidence="2" id="KW-0813">Transport</keyword>
<evidence type="ECO:0000256" key="5">
    <source>
        <dbReference type="ARBA" id="ARBA00022692"/>
    </source>
</evidence>